<feature type="domain" description="Neprosin PEP catalytic" evidence="2">
    <location>
        <begin position="145"/>
        <end position="404"/>
    </location>
</feature>
<dbReference type="EMBL" id="JAJJMB010008995">
    <property type="protein sequence ID" value="KAI3917373.1"/>
    <property type="molecule type" value="Genomic_DNA"/>
</dbReference>
<keyword evidence="1" id="KW-0732">Signal</keyword>
<dbReference type="PROSITE" id="PS52045">
    <property type="entry name" value="NEPROSIN_PEP_CD"/>
    <property type="match status" value="1"/>
</dbReference>
<name>A0AAD4SPK7_9MAGN</name>
<dbReference type="InterPro" id="IPR004314">
    <property type="entry name" value="Neprosin"/>
</dbReference>
<dbReference type="InterPro" id="IPR025521">
    <property type="entry name" value="Neprosin_propep"/>
</dbReference>
<evidence type="ECO:0000259" key="2">
    <source>
        <dbReference type="PROSITE" id="PS52045"/>
    </source>
</evidence>
<evidence type="ECO:0000256" key="1">
    <source>
        <dbReference type="SAM" id="SignalP"/>
    </source>
</evidence>
<sequence>MSLLIMFSALLFSSLISTTHCVGGKRNLSKEVVDDIEIKRQLRVLNKKPVKTIITEVGDVIDCIYIYKQPAFDNPLLKDHKIQMSPRSISGETRSKNVSASSIFYGLQREQCPSGTVPIRRVTREDLVNAKFFAMKVEQIHANGFPNIGARFVYAAEVIRGKKYFGGAASMSIHNLTVDPDQFSTSQIWIVNSTTGDQMNGIQFGIMKNPSVVGGNLPRLFGFWIRDGHHVAGCYNMECHGFIQTNPSVFIGQPFVQSSVYGQRSYDVHIMVYRAHDTGHWWLRMGATAETSENVGYWPNEIFTLLRASASVVRYGGYVGSLIQASTPPMGNGFLPQLQDYDTTAYMRLMKYVNEAGASVDLNSHSVRTNNGTVPQCYNIMFAGQIGGDWGNTIVYGGPGGYCN</sequence>
<proteinExistence type="predicted"/>
<accession>A0AAD4SPK7</accession>
<gene>
    <name evidence="3" type="ORF">MKW98_027292</name>
</gene>
<reference evidence="3" key="1">
    <citation type="submission" date="2022-04" db="EMBL/GenBank/DDBJ databases">
        <title>A functionally conserved STORR gene fusion in Papaver species that diverged 16.8 million years ago.</title>
        <authorList>
            <person name="Catania T."/>
        </authorList>
    </citation>
    <scope>NUCLEOTIDE SEQUENCE</scope>
    <source>
        <strain evidence="3">S-188037</strain>
    </source>
</reference>
<keyword evidence="4" id="KW-1185">Reference proteome</keyword>
<organism evidence="3 4">
    <name type="scientific">Papaver atlanticum</name>
    <dbReference type="NCBI Taxonomy" id="357466"/>
    <lineage>
        <taxon>Eukaryota</taxon>
        <taxon>Viridiplantae</taxon>
        <taxon>Streptophyta</taxon>
        <taxon>Embryophyta</taxon>
        <taxon>Tracheophyta</taxon>
        <taxon>Spermatophyta</taxon>
        <taxon>Magnoliopsida</taxon>
        <taxon>Ranunculales</taxon>
        <taxon>Papaveraceae</taxon>
        <taxon>Papaveroideae</taxon>
        <taxon>Papaver</taxon>
    </lineage>
</organism>
<evidence type="ECO:0000313" key="4">
    <source>
        <dbReference type="Proteomes" id="UP001202328"/>
    </source>
</evidence>
<feature type="signal peptide" evidence="1">
    <location>
        <begin position="1"/>
        <end position="21"/>
    </location>
</feature>
<protein>
    <recommendedName>
        <fullName evidence="2">Neprosin PEP catalytic domain-containing protein</fullName>
    </recommendedName>
</protein>
<dbReference type="PANTHER" id="PTHR31589">
    <property type="entry name" value="PROTEIN, PUTATIVE (DUF239)-RELATED-RELATED"/>
    <property type="match status" value="1"/>
</dbReference>
<dbReference type="AlphaFoldDB" id="A0AAD4SPK7"/>
<dbReference type="Pfam" id="PF03080">
    <property type="entry name" value="Neprosin"/>
    <property type="match status" value="1"/>
</dbReference>
<dbReference type="Proteomes" id="UP001202328">
    <property type="component" value="Unassembled WGS sequence"/>
</dbReference>
<dbReference type="Pfam" id="PF14365">
    <property type="entry name" value="Neprosin_AP"/>
    <property type="match status" value="1"/>
</dbReference>
<feature type="chain" id="PRO_5042104320" description="Neprosin PEP catalytic domain-containing protein" evidence="1">
    <location>
        <begin position="22"/>
        <end position="404"/>
    </location>
</feature>
<comment type="caution">
    <text evidence="3">The sequence shown here is derived from an EMBL/GenBank/DDBJ whole genome shotgun (WGS) entry which is preliminary data.</text>
</comment>
<evidence type="ECO:0000313" key="3">
    <source>
        <dbReference type="EMBL" id="KAI3917373.1"/>
    </source>
</evidence>
<dbReference type="InterPro" id="IPR053168">
    <property type="entry name" value="Glutamic_endopeptidase"/>
</dbReference>
<dbReference type="Gene3D" id="3.90.1320.10">
    <property type="entry name" value="Outer-capsid protein sigma 3, large lobe"/>
    <property type="match status" value="1"/>
</dbReference>